<evidence type="ECO:0000256" key="9">
    <source>
        <dbReference type="ARBA" id="ARBA00023163"/>
    </source>
</evidence>
<organism evidence="13">
    <name type="scientific">Melanaphis sacchari</name>
    <dbReference type="NCBI Taxonomy" id="742174"/>
    <lineage>
        <taxon>Eukaryota</taxon>
        <taxon>Metazoa</taxon>
        <taxon>Ecdysozoa</taxon>
        <taxon>Arthropoda</taxon>
        <taxon>Hexapoda</taxon>
        <taxon>Insecta</taxon>
        <taxon>Pterygota</taxon>
        <taxon>Neoptera</taxon>
        <taxon>Paraneoptera</taxon>
        <taxon>Hemiptera</taxon>
        <taxon>Sternorrhyncha</taxon>
        <taxon>Aphidomorpha</taxon>
        <taxon>Aphidoidea</taxon>
        <taxon>Aphididae</taxon>
        <taxon>Aphidini</taxon>
        <taxon>Melanaphis</taxon>
    </lineage>
</organism>
<dbReference type="GO" id="GO:0008270">
    <property type="term" value="F:zinc ion binding"/>
    <property type="evidence" value="ECO:0007669"/>
    <property type="project" value="UniProtKB-KW"/>
</dbReference>
<dbReference type="CTD" id="8819"/>
<dbReference type="GO" id="GO:0000118">
    <property type="term" value="C:histone deacetylase complex"/>
    <property type="evidence" value="ECO:0007669"/>
    <property type="project" value="TreeGrafter"/>
</dbReference>
<proteinExistence type="inferred from homology"/>
<evidence type="ECO:0000256" key="3">
    <source>
        <dbReference type="ARBA" id="ARBA00022491"/>
    </source>
</evidence>
<dbReference type="InterPro" id="IPR025717">
    <property type="entry name" value="SAP30_zn-finger"/>
</dbReference>
<sequence>MNQNGFSTGEEDSRGPLDKICCLQEDGFRCQRQAGNASYSKKIRNTVRQLKLHLDAVARHIYICDHHKNMIQSARTLKPSSQDEAPEVDFSQLQMNTLRRYKKHFKVVTKPSLNKAQMAEALLNHFKTISVNEKEALTFFIYTIKTNGNKLDQKNGNNNSDTLS</sequence>
<evidence type="ECO:0000256" key="7">
    <source>
        <dbReference type="ARBA" id="ARBA00023015"/>
    </source>
</evidence>
<feature type="domain" description="Histone deacetylase complex subunit SAP30 zinc-finger" evidence="11">
    <location>
        <begin position="18"/>
        <end position="78"/>
    </location>
</feature>
<evidence type="ECO:0000256" key="2">
    <source>
        <dbReference type="ARBA" id="ARBA00006283"/>
    </source>
</evidence>
<keyword evidence="4" id="KW-0479">Metal-binding</keyword>
<dbReference type="PANTHER" id="PTHR13286">
    <property type="entry name" value="SAP30"/>
    <property type="match status" value="1"/>
</dbReference>
<protein>
    <submittedName>
        <fullName evidence="13">Histone deacetylase complex subunit SAP30</fullName>
    </submittedName>
</protein>
<dbReference type="GO" id="GO:0003677">
    <property type="term" value="F:DNA binding"/>
    <property type="evidence" value="ECO:0007669"/>
    <property type="project" value="UniProtKB-KW"/>
</dbReference>
<dbReference type="RefSeq" id="XP_025205427.1">
    <property type="nucleotide sequence ID" value="XM_025349642.1"/>
</dbReference>
<reference evidence="13" key="1">
    <citation type="submission" date="2017-10" db="EMBL/GenBank/DDBJ databases">
        <title>Transcriptome Assembly of Sugarcane Aphid Adults.</title>
        <authorList>
            <person name="Scully E.D."/>
            <person name="Palmer N.A."/>
            <person name="Geib S.M."/>
            <person name="Sarath G."/>
            <person name="Sattler S.E."/>
        </authorList>
    </citation>
    <scope>NUCLEOTIDE SEQUENCE</scope>
    <source>
        <tissue evidence="13">Whole body</tissue>
    </source>
</reference>
<evidence type="ECO:0000256" key="10">
    <source>
        <dbReference type="ARBA" id="ARBA00023242"/>
    </source>
</evidence>
<keyword evidence="9" id="KW-0804">Transcription</keyword>
<accession>A0A2H8TUR4</accession>
<dbReference type="GeneID" id="112601833"/>
<evidence type="ECO:0000256" key="5">
    <source>
        <dbReference type="ARBA" id="ARBA00022771"/>
    </source>
</evidence>
<keyword evidence="6" id="KW-0862">Zinc</keyword>
<dbReference type="OrthoDB" id="510958at2759"/>
<dbReference type="GO" id="GO:0006355">
    <property type="term" value="P:regulation of DNA-templated transcription"/>
    <property type="evidence" value="ECO:0007669"/>
    <property type="project" value="TreeGrafter"/>
</dbReference>
<feature type="domain" description="Histone deacetylase complex subunit SAP30 Sin3 binding" evidence="12">
    <location>
        <begin position="93"/>
        <end position="145"/>
    </location>
</feature>
<evidence type="ECO:0000256" key="6">
    <source>
        <dbReference type="ARBA" id="ARBA00022833"/>
    </source>
</evidence>
<dbReference type="EMBL" id="GFXV01006189">
    <property type="protein sequence ID" value="MBW17994.1"/>
    <property type="molecule type" value="Transcribed_RNA"/>
</dbReference>
<keyword evidence="7" id="KW-0805">Transcription regulation</keyword>
<comment type="subcellular location">
    <subcellularLocation>
        <location evidence="1">Nucleus</location>
    </subcellularLocation>
</comment>
<name>A0A2H8TUR4_9HEMI</name>
<evidence type="ECO:0000256" key="4">
    <source>
        <dbReference type="ARBA" id="ARBA00022723"/>
    </source>
</evidence>
<dbReference type="InterPro" id="IPR024145">
    <property type="entry name" value="His_deAcase_SAP30/SAP30L"/>
</dbReference>
<comment type="similarity">
    <text evidence="2">Belongs to the SAP30 family.</text>
</comment>
<dbReference type="InterPro" id="IPR025718">
    <property type="entry name" value="SAP30_Sin3-bd"/>
</dbReference>
<dbReference type="GO" id="GO:0003712">
    <property type="term" value="F:transcription coregulator activity"/>
    <property type="evidence" value="ECO:0007669"/>
    <property type="project" value="TreeGrafter"/>
</dbReference>
<keyword evidence="3" id="KW-0678">Repressor</keyword>
<keyword evidence="5" id="KW-0863">Zinc-finger</keyword>
<evidence type="ECO:0000259" key="12">
    <source>
        <dbReference type="Pfam" id="PF13867"/>
    </source>
</evidence>
<keyword evidence="10" id="KW-0539">Nucleus</keyword>
<dbReference type="Gene3D" id="6.10.160.20">
    <property type="match status" value="1"/>
</dbReference>
<dbReference type="InterPro" id="IPR038291">
    <property type="entry name" value="SAP30_C_sf"/>
</dbReference>
<dbReference type="Pfam" id="PF13867">
    <property type="entry name" value="SAP30_Sin3_bdg"/>
    <property type="match status" value="1"/>
</dbReference>
<dbReference type="Pfam" id="PF13866">
    <property type="entry name" value="zf-SAP30"/>
    <property type="match status" value="1"/>
</dbReference>
<dbReference type="PANTHER" id="PTHR13286:SF6">
    <property type="entry name" value="HISTONE DEACETYLASE COMPLEX SUBUNIT SAP30L-RELATED"/>
    <property type="match status" value="1"/>
</dbReference>
<evidence type="ECO:0000313" key="13">
    <source>
        <dbReference type="EMBL" id="MBW17994.1"/>
    </source>
</evidence>
<keyword evidence="8" id="KW-0238">DNA-binding</keyword>
<evidence type="ECO:0000259" key="11">
    <source>
        <dbReference type="Pfam" id="PF13866"/>
    </source>
</evidence>
<evidence type="ECO:0000256" key="1">
    <source>
        <dbReference type="ARBA" id="ARBA00004123"/>
    </source>
</evidence>
<evidence type="ECO:0000256" key="8">
    <source>
        <dbReference type="ARBA" id="ARBA00023125"/>
    </source>
</evidence>
<dbReference type="AlphaFoldDB" id="A0A2H8TUR4"/>